<proteinExistence type="predicted"/>
<dbReference type="RefSeq" id="WP_200590137.1">
    <property type="nucleotide sequence ID" value="NZ_JAEPBG010000001.1"/>
</dbReference>
<dbReference type="PANTHER" id="PTHR46401">
    <property type="entry name" value="GLYCOSYLTRANSFERASE WBBK-RELATED"/>
    <property type="match status" value="1"/>
</dbReference>
<sequence>MRIVIDMQGVQASNRQRGIGRYSLSLTKAIVEQRGSHEVILALNGLFTETIEPIRLAFKELLPPENIVIWQCPGPINSLDDANTWRRKSAELLREGFVASLRPDVLLITSLFEGLVDDAALSVHTLSRAIPTVAILYDLIPLIWRDRYLDNPLMERWYERMLGHLRRADLLLAISESSRQEGIQYLGCNADECVNISTAADTQFRPLQLDAAAKRELRNRYGLSNGFLMYTGGIDLRKNIEGLITAYASVPLHIRQQHQLAIVCAVQPNDRAVLEKLASKAGLKKHELVFTGFIPEADLLALYNLCKAFVFPSWHEGFGLPALEAMSCGKAVIASNKSSLPEVIGWSDALFDPFDTRAITDKIVQVLTDENFRKDLERHGIEQAKQFSWHNSARLAIDAIETLIRKKAQNQLSLVTAARRPRLAYVSPLPPQRSGISDYSLELLPELSRYYDIDVIVEQDSVSDPWIRANCGIHTTQWLENHADRYERVIYHFGNSAFHQHMFRLLDRISGIVVLHDFFLSGVVAHMDVTDYAPGFWGRSLYESHGYPAVQHRFTAADSADVVWHYPSNIGVLRAAIGVIVHSEASRTLARKWYGPSSASDWCVIPHLRVPHYGLARSETRHSLGLTDHDFVVCSFGLLGPMKLNKRLVDAWLSSKLAEDPRCILVFVGANQDNDYGNDLVNTIRKSGKGDRIRITGWTDSETFKKYLVAADLAVQLRSLSRGETSGAVLDCMNYALPTIVNANGSMADLSEDGVWKMQDEFENAELITALETLWQNQSFREKLGQQAKDIIINKHNPRRCAAQYVEAIEAAYRYADLTTPGITRAIAEIEPNQVEDNDWIAAARAISLSIPCRVTVPQILVDISELVHRDARSGIQRVVRSILHELLSSEHLDYRIEPVYATTEHGYRYARKFTMQFLGCTDQLLEDDVIEFHKGDIFLGLDLQPPTVISQRDFYRQLRNYGVKTSFVVYDLLPINLPHAFFQGADVQHHQWLSVVTENDSAICISQSVADELKAWYTTHIQPEGRACEITCFHLGADIGASRPSFGLPKEADKVLSELNSRPTFLMVGTIEPRKCHLQVIEGFEQLWNKGIDVNLVIVGKHGWMMEKLVEYLSKHSELGRRLFWLEGISDEYLEKVYAVSTCLIAASENEGFGLPLIEASQHGLSIIARDIPVFQEVAGNHAFYFSGFAPKDIAHAVDDWLRLNAEGKAPHSSRMPWLTWEQSANQLMDALLRKRH</sequence>
<dbReference type="InterPro" id="IPR001296">
    <property type="entry name" value="Glyco_trans_1"/>
</dbReference>
<feature type="domain" description="Glycosyl transferase family 1" evidence="2">
    <location>
        <begin position="1058"/>
        <end position="1206"/>
    </location>
</feature>
<evidence type="ECO:0000256" key="1">
    <source>
        <dbReference type="ARBA" id="ARBA00022679"/>
    </source>
</evidence>
<dbReference type="SUPFAM" id="SSF53756">
    <property type="entry name" value="UDP-Glycosyltransferase/glycogen phosphorylase"/>
    <property type="match status" value="3"/>
</dbReference>
<dbReference type="PANTHER" id="PTHR46401:SF2">
    <property type="entry name" value="GLYCOSYLTRANSFERASE WBBK-RELATED"/>
    <property type="match status" value="1"/>
</dbReference>
<dbReference type="GO" id="GO:0009103">
    <property type="term" value="P:lipopolysaccharide biosynthetic process"/>
    <property type="evidence" value="ECO:0007669"/>
    <property type="project" value="TreeGrafter"/>
</dbReference>
<evidence type="ECO:0000259" key="2">
    <source>
        <dbReference type="Pfam" id="PF00534"/>
    </source>
</evidence>
<accession>A0A934SMN4</accession>
<keyword evidence="4" id="KW-1185">Reference proteome</keyword>
<reference evidence="3" key="1">
    <citation type="submission" date="2021-01" db="EMBL/GenBank/DDBJ databases">
        <title>Genome sequence of strain Noviherbaspirillum sp. DKR-6.</title>
        <authorList>
            <person name="Chaudhary D.K."/>
        </authorList>
    </citation>
    <scope>NUCLEOTIDE SEQUENCE</scope>
    <source>
        <strain evidence="3">DKR-6</strain>
    </source>
</reference>
<gene>
    <name evidence="3" type="ORF">JJB74_01940</name>
</gene>
<comment type="caution">
    <text evidence="3">The sequence shown here is derived from an EMBL/GenBank/DDBJ whole genome shotgun (WGS) entry which is preliminary data.</text>
</comment>
<keyword evidence="1" id="KW-0808">Transferase</keyword>
<dbReference type="AlphaFoldDB" id="A0A934SMN4"/>
<evidence type="ECO:0000313" key="4">
    <source>
        <dbReference type="Proteomes" id="UP000622890"/>
    </source>
</evidence>
<organism evidence="3 4">
    <name type="scientific">Noviherbaspirillum pedocola</name>
    <dbReference type="NCBI Taxonomy" id="2801341"/>
    <lineage>
        <taxon>Bacteria</taxon>
        <taxon>Pseudomonadati</taxon>
        <taxon>Pseudomonadota</taxon>
        <taxon>Betaproteobacteria</taxon>
        <taxon>Burkholderiales</taxon>
        <taxon>Oxalobacteraceae</taxon>
        <taxon>Noviherbaspirillum</taxon>
    </lineage>
</organism>
<feature type="domain" description="Glycosyl transferase family 1" evidence="2">
    <location>
        <begin position="618"/>
        <end position="789"/>
    </location>
</feature>
<protein>
    <submittedName>
        <fullName evidence="3">Glycosyltransferase</fullName>
    </submittedName>
</protein>
<dbReference type="EMBL" id="JAEPBG010000001">
    <property type="protein sequence ID" value="MBK4733381.1"/>
    <property type="molecule type" value="Genomic_DNA"/>
</dbReference>
<dbReference type="CDD" id="cd03809">
    <property type="entry name" value="GT4_MtfB-like"/>
    <property type="match status" value="2"/>
</dbReference>
<dbReference type="Gene3D" id="3.40.50.2000">
    <property type="entry name" value="Glycogen Phosphorylase B"/>
    <property type="match status" value="4"/>
</dbReference>
<dbReference type="GO" id="GO:0016757">
    <property type="term" value="F:glycosyltransferase activity"/>
    <property type="evidence" value="ECO:0007669"/>
    <property type="project" value="InterPro"/>
</dbReference>
<evidence type="ECO:0000313" key="3">
    <source>
        <dbReference type="EMBL" id="MBK4733381.1"/>
    </source>
</evidence>
<feature type="domain" description="Glycosyl transferase family 1" evidence="2">
    <location>
        <begin position="227"/>
        <end position="381"/>
    </location>
</feature>
<dbReference type="CDD" id="cd03801">
    <property type="entry name" value="GT4_PimA-like"/>
    <property type="match status" value="1"/>
</dbReference>
<dbReference type="Proteomes" id="UP000622890">
    <property type="component" value="Unassembled WGS sequence"/>
</dbReference>
<dbReference type="Pfam" id="PF00534">
    <property type="entry name" value="Glycos_transf_1"/>
    <property type="match status" value="3"/>
</dbReference>
<name>A0A934SMN4_9BURK</name>